<dbReference type="Pfam" id="PF12452">
    <property type="entry name" value="DUF3685"/>
    <property type="match status" value="1"/>
</dbReference>
<dbReference type="InterPro" id="IPR011006">
    <property type="entry name" value="CheY-like_superfamily"/>
</dbReference>
<gene>
    <name evidence="4" type="ORF">F6J89_19035</name>
</gene>
<feature type="region of interest" description="Disordered" evidence="2">
    <location>
        <begin position="254"/>
        <end position="280"/>
    </location>
</feature>
<dbReference type="Pfam" id="PF00072">
    <property type="entry name" value="Response_reg"/>
    <property type="match status" value="1"/>
</dbReference>
<dbReference type="SUPFAM" id="SSF52172">
    <property type="entry name" value="CheY-like"/>
    <property type="match status" value="1"/>
</dbReference>
<dbReference type="PANTHER" id="PTHR45566:SF1">
    <property type="entry name" value="HTH-TYPE TRANSCRIPTIONAL REGULATOR YHJB-RELATED"/>
    <property type="match status" value="1"/>
</dbReference>
<proteinExistence type="predicted"/>
<accession>A0A6B3N976</accession>
<sequence length="613" mass="68707">MTNNSTSGRNRVSNLIKILLIDDDSIYRLGFCTALESYPNLQVVAEVDTATAALEFLGRRSPEAVVNLVVLELLLDSSQANQLSSLQLCQQLKVQYPSLPVLLLAKQWQPRLLVRAKEAGADGYCPKGASVAILAEAMEQVASGNSYWQELSTLPSSSASYLRSPRWHIQLRHSGLGQIEQALELVEQKLQKPKLSNWDWLFWSGRRRELLAARWVVNQLLPSDILVVSPSPDNSSTAVTQNLPTLRTQSARQTTPLLPQSQSVENSPQQPQEEEGETAALVAPASRASLAPGQSVLFDATTEKLHSGVKNLSGVMLEIEILQAEKRRDLLYIVLRKFEEILDELRFSQVKLEQLPQKRSQILLDLWQISVIDFFGKYSTLSVDNSELEVVELLLGDALIIQNAILDKIPLVTELLAHLLFKTPLVIDNVPYQVETPEALARLEILLHNLVIQVANAVMQPLLNNFADLEIIKQSLYDRSLISSREIARFRNNLSWKYRQLKFLSEPQAIFESRYELLVLSDTGIKKTSIYAPRRRELEQLQGIQLAVTLAYELRDAISPRLRATVAWIGSGVVYILTQVIGKGIGLIVRGVIQGVGSSLQETRFGRNSERWK</sequence>
<dbReference type="EMBL" id="JAAHFQ010000406">
    <property type="protein sequence ID" value="NER29649.1"/>
    <property type="molecule type" value="Genomic_DNA"/>
</dbReference>
<feature type="domain" description="Response regulatory" evidence="3">
    <location>
        <begin position="17"/>
        <end position="142"/>
    </location>
</feature>
<dbReference type="PIRSF" id="PIRSF026434">
    <property type="entry name" value="RR_ycf55_prd"/>
    <property type="match status" value="1"/>
</dbReference>
<dbReference type="PROSITE" id="PS50110">
    <property type="entry name" value="RESPONSE_REGULATORY"/>
    <property type="match status" value="1"/>
</dbReference>
<dbReference type="PANTHER" id="PTHR45566">
    <property type="entry name" value="HTH-TYPE TRANSCRIPTIONAL REGULATOR YHJB-RELATED"/>
    <property type="match status" value="1"/>
</dbReference>
<evidence type="ECO:0000259" key="3">
    <source>
        <dbReference type="PROSITE" id="PS50110"/>
    </source>
</evidence>
<reference evidence="4" key="1">
    <citation type="submission" date="2019-11" db="EMBL/GenBank/DDBJ databases">
        <title>Genomic insights into an expanded diversity of filamentous marine cyanobacteria reveals the extraordinary biosynthetic potential of Moorea and Okeania.</title>
        <authorList>
            <person name="Ferreira Leao T."/>
            <person name="Wang M."/>
            <person name="Moss N."/>
            <person name="Da Silva R."/>
            <person name="Sanders J."/>
            <person name="Nurk S."/>
            <person name="Gurevich A."/>
            <person name="Humphrey G."/>
            <person name="Reher R."/>
            <person name="Zhu Q."/>
            <person name="Belda-Ferre P."/>
            <person name="Glukhov E."/>
            <person name="Rex R."/>
            <person name="Dorrestein P.C."/>
            <person name="Knight R."/>
            <person name="Pevzner P."/>
            <person name="Gerwick W.H."/>
            <person name="Gerwick L."/>
        </authorList>
    </citation>
    <scope>NUCLEOTIDE SEQUENCE</scope>
    <source>
        <strain evidence="4">SIO1C4</strain>
    </source>
</reference>
<evidence type="ECO:0000256" key="2">
    <source>
        <dbReference type="SAM" id="MobiDB-lite"/>
    </source>
</evidence>
<dbReference type="Gene3D" id="3.40.50.2300">
    <property type="match status" value="1"/>
</dbReference>
<evidence type="ECO:0000313" key="4">
    <source>
        <dbReference type="EMBL" id="NER29649.1"/>
    </source>
</evidence>
<protein>
    <submittedName>
        <fullName evidence="4">DUF3685 domain-containing protein</fullName>
    </submittedName>
</protein>
<dbReference type="InterPro" id="IPR058245">
    <property type="entry name" value="NreC/VraR/RcsB-like_REC"/>
</dbReference>
<dbReference type="InterPro" id="IPR016837">
    <property type="entry name" value="Uncharacterised_Ycf55_cyanobac"/>
</dbReference>
<dbReference type="InterPro" id="IPR051015">
    <property type="entry name" value="EvgA-like"/>
</dbReference>
<feature type="compositionally biased region" description="Polar residues" evidence="2">
    <location>
        <begin position="254"/>
        <end position="271"/>
    </location>
</feature>
<dbReference type="InterPro" id="IPR001789">
    <property type="entry name" value="Sig_transdc_resp-reg_receiver"/>
</dbReference>
<dbReference type="InterPro" id="IPR022552">
    <property type="entry name" value="UPF_Ycf55"/>
</dbReference>
<evidence type="ECO:0000256" key="1">
    <source>
        <dbReference type="PROSITE-ProRule" id="PRU00169"/>
    </source>
</evidence>
<name>A0A6B3N976_9CYAN</name>
<dbReference type="CDD" id="cd17535">
    <property type="entry name" value="REC_NarL-like"/>
    <property type="match status" value="1"/>
</dbReference>
<comment type="caution">
    <text evidence="1">Lacks conserved residue(s) required for the propagation of feature annotation.</text>
</comment>
<comment type="caution">
    <text evidence="4">The sequence shown here is derived from an EMBL/GenBank/DDBJ whole genome shotgun (WGS) entry which is preliminary data.</text>
</comment>
<dbReference type="GO" id="GO:0000160">
    <property type="term" value="P:phosphorelay signal transduction system"/>
    <property type="evidence" value="ECO:0007669"/>
    <property type="project" value="InterPro"/>
</dbReference>
<dbReference type="SMART" id="SM00448">
    <property type="entry name" value="REC"/>
    <property type="match status" value="1"/>
</dbReference>
<organism evidence="4">
    <name type="scientific">Symploca sp. SIO1C4</name>
    <dbReference type="NCBI Taxonomy" id="2607765"/>
    <lineage>
        <taxon>Bacteria</taxon>
        <taxon>Bacillati</taxon>
        <taxon>Cyanobacteriota</taxon>
        <taxon>Cyanophyceae</taxon>
        <taxon>Coleofasciculales</taxon>
        <taxon>Coleofasciculaceae</taxon>
        <taxon>Symploca</taxon>
    </lineage>
</organism>
<dbReference type="AlphaFoldDB" id="A0A6B3N976"/>